<evidence type="ECO:0008006" key="2">
    <source>
        <dbReference type="Google" id="ProtNLM"/>
    </source>
</evidence>
<proteinExistence type="predicted"/>
<sequence length="68" mass="8351">MNIAYFNLIMNDKNKLYRCPVYLFCNYELLEKTMLQIAKECNVDAHTIGDWLRRMKKRHLNNRTIWLK</sequence>
<dbReference type="EMBL" id="LAZR01000720">
    <property type="protein sequence ID" value="KKN59638.1"/>
    <property type="molecule type" value="Genomic_DNA"/>
</dbReference>
<reference evidence="1" key="1">
    <citation type="journal article" date="2015" name="Nature">
        <title>Complex archaea that bridge the gap between prokaryotes and eukaryotes.</title>
        <authorList>
            <person name="Spang A."/>
            <person name="Saw J.H."/>
            <person name="Jorgensen S.L."/>
            <person name="Zaremba-Niedzwiedzka K."/>
            <person name="Martijn J."/>
            <person name="Lind A.E."/>
            <person name="van Eijk R."/>
            <person name="Schleper C."/>
            <person name="Guy L."/>
            <person name="Ettema T.J."/>
        </authorList>
    </citation>
    <scope>NUCLEOTIDE SEQUENCE</scope>
</reference>
<organism evidence="1">
    <name type="scientific">marine sediment metagenome</name>
    <dbReference type="NCBI Taxonomy" id="412755"/>
    <lineage>
        <taxon>unclassified sequences</taxon>
        <taxon>metagenomes</taxon>
        <taxon>ecological metagenomes</taxon>
    </lineage>
</organism>
<comment type="caution">
    <text evidence="1">The sequence shown here is derived from an EMBL/GenBank/DDBJ whole genome shotgun (WGS) entry which is preliminary data.</text>
</comment>
<protein>
    <recommendedName>
        <fullName evidence="2">Helix-turn-helix domain-containing protein</fullName>
    </recommendedName>
</protein>
<accession>A0A0F9V197</accession>
<name>A0A0F9V197_9ZZZZ</name>
<evidence type="ECO:0000313" key="1">
    <source>
        <dbReference type="EMBL" id="KKN59638.1"/>
    </source>
</evidence>
<gene>
    <name evidence="1" type="ORF">LCGC14_0540350</name>
</gene>
<dbReference type="AlphaFoldDB" id="A0A0F9V197"/>